<feature type="region of interest" description="Disordered" evidence="1">
    <location>
        <begin position="67"/>
        <end position="90"/>
    </location>
</feature>
<proteinExistence type="predicted"/>
<dbReference type="Gene3D" id="1.10.150.20">
    <property type="entry name" value="5' to 3' exonuclease, C-terminal subdomain"/>
    <property type="match status" value="1"/>
</dbReference>
<dbReference type="AlphaFoldDB" id="A0A844QLI1"/>
<sequence>MEAGLEKMTQDFSELMPKEFRGAVNLAAHPLAAGAAMTAIGIGVAGHAFGLWMGTVAGSMEAARRLSERGRADHDAAADEPAYKAPASPRARMRAAVETLAADVEHVARDIAETSGKVARAVADDAARVTAAAEGRKPRDEGAAAPAPETAADDLKAISGIGPKLEQVLNRRGIRSYAQIAALTDEEMARLDEELGFKGRIGRDDWRGQAKRLSAGNGN</sequence>
<feature type="region of interest" description="Disordered" evidence="1">
    <location>
        <begin position="130"/>
        <end position="151"/>
    </location>
</feature>
<evidence type="ECO:0000313" key="3">
    <source>
        <dbReference type="Proteomes" id="UP000463224"/>
    </source>
</evidence>
<dbReference type="Proteomes" id="UP000463224">
    <property type="component" value="Unassembled WGS sequence"/>
</dbReference>
<name>A0A844QLI1_9HYPH</name>
<evidence type="ECO:0000313" key="2">
    <source>
        <dbReference type="EMBL" id="MVA98908.1"/>
    </source>
</evidence>
<reference evidence="2 3" key="1">
    <citation type="submission" date="2019-12" db="EMBL/GenBank/DDBJ databases">
        <title>Nitratireductor arenosus sp. nov., Isolated from sea sand, Jeju island, South Korea.</title>
        <authorList>
            <person name="Kim W."/>
        </authorList>
    </citation>
    <scope>NUCLEOTIDE SEQUENCE [LARGE SCALE GENOMIC DNA]</scope>
    <source>
        <strain evidence="2 3">CAU 1489</strain>
    </source>
</reference>
<feature type="compositionally biased region" description="Low complexity" evidence="1">
    <location>
        <begin position="79"/>
        <end position="90"/>
    </location>
</feature>
<keyword evidence="2" id="KW-0830">Ubiquinone</keyword>
<feature type="compositionally biased region" description="Basic and acidic residues" evidence="1">
    <location>
        <begin position="67"/>
        <end position="77"/>
    </location>
</feature>
<evidence type="ECO:0000256" key="1">
    <source>
        <dbReference type="SAM" id="MobiDB-lite"/>
    </source>
</evidence>
<dbReference type="EMBL" id="WPHG01000004">
    <property type="protein sequence ID" value="MVA98908.1"/>
    <property type="molecule type" value="Genomic_DNA"/>
</dbReference>
<gene>
    <name evidence="2" type="ORF">GN330_16805</name>
</gene>
<keyword evidence="3" id="KW-1185">Reference proteome</keyword>
<comment type="caution">
    <text evidence="2">The sequence shown here is derived from an EMBL/GenBank/DDBJ whole genome shotgun (WGS) entry which is preliminary data.</text>
</comment>
<organism evidence="2 3">
    <name type="scientific">Nitratireductor arenosus</name>
    <dbReference type="NCBI Taxonomy" id="2682096"/>
    <lineage>
        <taxon>Bacteria</taxon>
        <taxon>Pseudomonadati</taxon>
        <taxon>Pseudomonadota</taxon>
        <taxon>Alphaproteobacteria</taxon>
        <taxon>Hyphomicrobiales</taxon>
        <taxon>Phyllobacteriaceae</taxon>
        <taxon>Nitratireductor</taxon>
    </lineage>
</organism>
<accession>A0A844QLI1</accession>
<protein>
    <submittedName>
        <fullName evidence="2">NADH-ubiquinone dehydrogenase</fullName>
    </submittedName>
</protein>